<protein>
    <submittedName>
        <fullName evidence="1">Uncharacterized protein</fullName>
    </submittedName>
</protein>
<accession>A0A822ZGT9</accession>
<reference evidence="1 2" key="1">
    <citation type="journal article" date="2020" name="Mol. Biol. Evol.">
        <title>Distinct Expression and Methylation Patterns for Genes with Different Fates following a Single Whole-Genome Duplication in Flowering Plants.</title>
        <authorList>
            <person name="Shi T."/>
            <person name="Rahmani R.S."/>
            <person name="Gugger P.F."/>
            <person name="Wang M."/>
            <person name="Li H."/>
            <person name="Zhang Y."/>
            <person name="Li Z."/>
            <person name="Wang Q."/>
            <person name="Van de Peer Y."/>
            <person name="Marchal K."/>
            <person name="Chen J."/>
        </authorList>
    </citation>
    <scope>NUCLEOTIDE SEQUENCE [LARGE SCALE GENOMIC DNA]</scope>
    <source>
        <tissue evidence="1">Leaf</tissue>
    </source>
</reference>
<evidence type="ECO:0000313" key="2">
    <source>
        <dbReference type="Proteomes" id="UP000607653"/>
    </source>
</evidence>
<evidence type="ECO:0000313" key="1">
    <source>
        <dbReference type="EMBL" id="DAD43833.1"/>
    </source>
</evidence>
<dbReference type="Proteomes" id="UP000607653">
    <property type="component" value="Unassembled WGS sequence"/>
</dbReference>
<dbReference type="AlphaFoldDB" id="A0A822ZGT9"/>
<gene>
    <name evidence="1" type="ORF">HUJ06_002063</name>
</gene>
<name>A0A822ZGT9_NELNU</name>
<organism evidence="1 2">
    <name type="scientific">Nelumbo nucifera</name>
    <name type="common">Sacred lotus</name>
    <dbReference type="NCBI Taxonomy" id="4432"/>
    <lineage>
        <taxon>Eukaryota</taxon>
        <taxon>Viridiplantae</taxon>
        <taxon>Streptophyta</taxon>
        <taxon>Embryophyta</taxon>
        <taxon>Tracheophyta</taxon>
        <taxon>Spermatophyta</taxon>
        <taxon>Magnoliopsida</taxon>
        <taxon>Proteales</taxon>
        <taxon>Nelumbonaceae</taxon>
        <taxon>Nelumbo</taxon>
    </lineage>
</organism>
<dbReference type="EMBL" id="DUZY01000006">
    <property type="protein sequence ID" value="DAD43833.1"/>
    <property type="molecule type" value="Genomic_DNA"/>
</dbReference>
<keyword evidence="2" id="KW-1185">Reference proteome</keyword>
<sequence length="47" mass="5372">MGNWNWHLSEEKNRVLSIKLHPEISNLTRDNPPIASFIILVICSLGD</sequence>
<proteinExistence type="predicted"/>
<comment type="caution">
    <text evidence="1">The sequence shown here is derived from an EMBL/GenBank/DDBJ whole genome shotgun (WGS) entry which is preliminary data.</text>
</comment>